<protein>
    <submittedName>
        <fullName evidence="1">Uncharacterized protein</fullName>
    </submittedName>
</protein>
<dbReference type="Proteomes" id="UP000824533">
    <property type="component" value="Linkage Group LG17"/>
</dbReference>
<keyword evidence="2" id="KW-1185">Reference proteome</keyword>
<gene>
    <name evidence="1" type="ORF">K1T71_009815</name>
</gene>
<organism evidence="1 2">
    <name type="scientific">Dendrolimus kikuchii</name>
    <dbReference type="NCBI Taxonomy" id="765133"/>
    <lineage>
        <taxon>Eukaryota</taxon>
        <taxon>Metazoa</taxon>
        <taxon>Ecdysozoa</taxon>
        <taxon>Arthropoda</taxon>
        <taxon>Hexapoda</taxon>
        <taxon>Insecta</taxon>
        <taxon>Pterygota</taxon>
        <taxon>Neoptera</taxon>
        <taxon>Endopterygota</taxon>
        <taxon>Lepidoptera</taxon>
        <taxon>Glossata</taxon>
        <taxon>Ditrysia</taxon>
        <taxon>Bombycoidea</taxon>
        <taxon>Lasiocampidae</taxon>
        <taxon>Dendrolimus</taxon>
    </lineage>
</organism>
<comment type="caution">
    <text evidence="1">The sequence shown here is derived from an EMBL/GenBank/DDBJ whole genome shotgun (WGS) entry which is preliminary data.</text>
</comment>
<accession>A0ACC1CSW7</accession>
<dbReference type="EMBL" id="CM034403">
    <property type="protein sequence ID" value="KAJ0174707.1"/>
    <property type="molecule type" value="Genomic_DNA"/>
</dbReference>
<sequence length="155" mass="16791">MFKAGIFLALFALVKTGSCISCYHCTSQQDPACGDPFTYTKGPVPCESTDSKSFNSNYLRGVLPGEVLTETAGSPRYCHKFVTETGTVIRTCLDSNPEDLNKTCRILESTHVVVPTKMKYCSVCEKEKCNGAGSIAVSLPLATFALVATYLLLKQ</sequence>
<evidence type="ECO:0000313" key="2">
    <source>
        <dbReference type="Proteomes" id="UP000824533"/>
    </source>
</evidence>
<name>A0ACC1CSW7_9NEOP</name>
<proteinExistence type="predicted"/>
<evidence type="ECO:0000313" key="1">
    <source>
        <dbReference type="EMBL" id="KAJ0174707.1"/>
    </source>
</evidence>
<reference evidence="1 2" key="1">
    <citation type="journal article" date="2021" name="Front. Genet.">
        <title>Chromosome-Level Genome Assembly Reveals Significant Gene Expansion in the Toll and IMD Signaling Pathways of Dendrolimus kikuchii.</title>
        <authorList>
            <person name="Zhou J."/>
            <person name="Wu P."/>
            <person name="Xiong Z."/>
            <person name="Liu N."/>
            <person name="Zhao N."/>
            <person name="Ji M."/>
            <person name="Qiu Y."/>
            <person name="Yang B."/>
        </authorList>
    </citation>
    <scope>NUCLEOTIDE SEQUENCE [LARGE SCALE GENOMIC DNA]</scope>
    <source>
        <strain evidence="1">Ann1</strain>
    </source>
</reference>